<proteinExistence type="predicted"/>
<feature type="domain" description="Peptidase C51" evidence="3">
    <location>
        <begin position="310"/>
        <end position="399"/>
    </location>
</feature>
<dbReference type="RefSeq" id="WP_262065771.1">
    <property type="nucleotide sequence ID" value="NZ_JAMXOD010000006.1"/>
</dbReference>
<dbReference type="EMBL" id="JAMZFW010000006">
    <property type="protein sequence ID" value="MCP1101983.1"/>
    <property type="molecule type" value="Genomic_DNA"/>
</dbReference>
<keyword evidence="2" id="KW-1133">Transmembrane helix</keyword>
<feature type="region of interest" description="Disordered" evidence="1">
    <location>
        <begin position="20"/>
        <end position="57"/>
    </location>
</feature>
<feature type="transmembrane region" description="Helical" evidence="2">
    <location>
        <begin position="224"/>
        <end position="246"/>
    </location>
</feature>
<dbReference type="Gene3D" id="3.90.1720.10">
    <property type="entry name" value="endopeptidase domain like (from Nostoc punctiforme)"/>
    <property type="match status" value="1"/>
</dbReference>
<sequence length="577" mass="62961">MKLMKESQTNLKIVEDGVTKGVQEVKRKTEEIGKQTAPEKEGEQEKEKTNTLNPNPYLKMKEKRKWDRLSASKKNKYYRKANRYNGKTVLQKKSSVLNVNGEKKNSANNSSMLHSSGVGNGVQAGKIGKKEISVASKEGTLKTIETGVKQGAKQGVKVATEAGAGVATGVATGGVSVVAGASLKVANKFKESLQQKAATQSAHLNEMQKKANEQIEKGMEKKGFGGAVQVALGVLLAGVGSILSSIVSFTGILMGSLISLILVGVLVLIITITIGTAQLSSGTQNGMARVAKEELANADKNVGGSKYKDWYGMNADWCAIFVSWCANECGYIEEKIVPKSASVAGYRSWYQGKNLYKTKESEYHPKAGDLIVFENGMSHIGIVVGYDAESDRVETIEGNSGNSSSSPYHASSHVTHNYYPRSYSAISGYCTPEYPEEDSIEIPEPYGTVYTYMGWQTITSPSSNQYKLREEAGMNFDADGFAKIGERYVIACTTKFGKVGDYIDWELENGEVIRSVVGDIKNQSDSGANEYGHQEGRGVVEFVVDKYSWYGTSKHPKQFHPEWDSRVVRAIRSGSYW</sequence>
<evidence type="ECO:0000259" key="3">
    <source>
        <dbReference type="Pfam" id="PF05257"/>
    </source>
</evidence>
<name>A0ABT1E824_9FIRM</name>
<evidence type="ECO:0000313" key="4">
    <source>
        <dbReference type="EMBL" id="MCP1101983.1"/>
    </source>
</evidence>
<organism evidence="4 5">
    <name type="scientific">Aequitasia blattaphilus</name>
    <dbReference type="NCBI Taxonomy" id="2949332"/>
    <lineage>
        <taxon>Bacteria</taxon>
        <taxon>Bacillati</taxon>
        <taxon>Bacillota</taxon>
        <taxon>Clostridia</taxon>
        <taxon>Lachnospirales</taxon>
        <taxon>Lachnospiraceae</taxon>
        <taxon>Aequitasia</taxon>
    </lineage>
</organism>
<keyword evidence="2" id="KW-0472">Membrane</keyword>
<evidence type="ECO:0000256" key="2">
    <source>
        <dbReference type="SAM" id="Phobius"/>
    </source>
</evidence>
<dbReference type="InterPro" id="IPR038765">
    <property type="entry name" value="Papain-like_cys_pep_sf"/>
</dbReference>
<feature type="compositionally biased region" description="Basic and acidic residues" evidence="1">
    <location>
        <begin position="20"/>
        <end position="49"/>
    </location>
</feature>
<keyword evidence="5" id="KW-1185">Reference proteome</keyword>
<dbReference type="Pfam" id="PF05257">
    <property type="entry name" value="CHAP"/>
    <property type="match status" value="1"/>
</dbReference>
<keyword evidence="2" id="KW-0812">Transmembrane</keyword>
<protein>
    <submittedName>
        <fullName evidence="4">CHAP domain-containing protein</fullName>
    </submittedName>
</protein>
<dbReference type="InterPro" id="IPR007921">
    <property type="entry name" value="CHAP_dom"/>
</dbReference>
<comment type="caution">
    <text evidence="4">The sequence shown here is derived from an EMBL/GenBank/DDBJ whole genome shotgun (WGS) entry which is preliminary data.</text>
</comment>
<accession>A0ABT1E824</accession>
<dbReference type="Proteomes" id="UP001523566">
    <property type="component" value="Unassembled WGS sequence"/>
</dbReference>
<evidence type="ECO:0000313" key="5">
    <source>
        <dbReference type="Proteomes" id="UP001523566"/>
    </source>
</evidence>
<reference evidence="4 5" key="1">
    <citation type="journal article" date="2022" name="Genome Biol. Evol.">
        <title>Host diet, physiology and behaviors set the stage for Lachnospiraceae cladogenesis.</title>
        <authorList>
            <person name="Vera-Ponce De Leon A."/>
            <person name="Schneider M."/>
            <person name="Jahnes B.C."/>
            <person name="Sadowski V."/>
            <person name="Camuy-Velez L.A."/>
            <person name="Duan J."/>
            <person name="Sabree Z.L."/>
        </authorList>
    </citation>
    <scope>NUCLEOTIDE SEQUENCE [LARGE SCALE GENOMIC DNA]</scope>
    <source>
        <strain evidence="4 5">PAL113</strain>
    </source>
</reference>
<evidence type="ECO:0000256" key="1">
    <source>
        <dbReference type="SAM" id="MobiDB-lite"/>
    </source>
</evidence>
<gene>
    <name evidence="4" type="ORF">NK125_06075</name>
</gene>
<feature type="transmembrane region" description="Helical" evidence="2">
    <location>
        <begin position="252"/>
        <end position="277"/>
    </location>
</feature>
<dbReference type="SUPFAM" id="SSF54001">
    <property type="entry name" value="Cysteine proteinases"/>
    <property type="match status" value="1"/>
</dbReference>